<keyword evidence="2" id="KW-1185">Reference proteome</keyword>
<dbReference type="EMBL" id="JAIQCV010000009">
    <property type="protein sequence ID" value="KAH1063706.1"/>
    <property type="molecule type" value="Genomic_DNA"/>
</dbReference>
<organism evidence="1 2">
    <name type="scientific">Gossypium stocksii</name>
    <dbReference type="NCBI Taxonomy" id="47602"/>
    <lineage>
        <taxon>Eukaryota</taxon>
        <taxon>Viridiplantae</taxon>
        <taxon>Streptophyta</taxon>
        <taxon>Embryophyta</taxon>
        <taxon>Tracheophyta</taxon>
        <taxon>Spermatophyta</taxon>
        <taxon>Magnoliopsida</taxon>
        <taxon>eudicotyledons</taxon>
        <taxon>Gunneridae</taxon>
        <taxon>Pentapetalae</taxon>
        <taxon>rosids</taxon>
        <taxon>malvids</taxon>
        <taxon>Malvales</taxon>
        <taxon>Malvaceae</taxon>
        <taxon>Malvoideae</taxon>
        <taxon>Gossypium</taxon>
    </lineage>
</organism>
<dbReference type="InterPro" id="IPR036392">
    <property type="entry name" value="PLAT/LH2_dom_sf"/>
</dbReference>
<dbReference type="AlphaFoldDB" id="A0A9D3UWE7"/>
<sequence length="85" mass="9572">MLSHLLHTVAGDDYGNKKMKPEKIKGTVILMKKNVLDFNDFHASFLDGFHELLGKRVSFQLISSQHVDADNGLQGKLGKEVYLED</sequence>
<proteinExistence type="predicted"/>
<reference evidence="1 2" key="1">
    <citation type="journal article" date="2021" name="Plant Biotechnol. J.">
        <title>Multi-omics assisted identification of the key and species-specific regulatory components of drought-tolerant mechanisms in Gossypium stocksii.</title>
        <authorList>
            <person name="Yu D."/>
            <person name="Ke L."/>
            <person name="Zhang D."/>
            <person name="Wu Y."/>
            <person name="Sun Y."/>
            <person name="Mei J."/>
            <person name="Sun J."/>
            <person name="Sun Y."/>
        </authorList>
    </citation>
    <scope>NUCLEOTIDE SEQUENCE [LARGE SCALE GENOMIC DNA]</scope>
    <source>
        <strain evidence="2">cv. E1</strain>
        <tissue evidence="1">Leaf</tissue>
    </source>
</reference>
<dbReference type="Proteomes" id="UP000828251">
    <property type="component" value="Unassembled WGS sequence"/>
</dbReference>
<protein>
    <submittedName>
        <fullName evidence="1">Uncharacterized protein</fullName>
    </submittedName>
</protein>
<evidence type="ECO:0000313" key="2">
    <source>
        <dbReference type="Proteomes" id="UP000828251"/>
    </source>
</evidence>
<name>A0A9D3UWE7_9ROSI</name>
<dbReference type="SUPFAM" id="SSF49723">
    <property type="entry name" value="Lipase/lipooxygenase domain (PLAT/LH2 domain)"/>
    <property type="match status" value="1"/>
</dbReference>
<evidence type="ECO:0000313" key="1">
    <source>
        <dbReference type="EMBL" id="KAH1063706.1"/>
    </source>
</evidence>
<accession>A0A9D3UWE7</accession>
<dbReference type="Gene3D" id="2.60.60.20">
    <property type="entry name" value="PLAT/LH2 domain"/>
    <property type="match status" value="1"/>
</dbReference>
<dbReference type="OrthoDB" id="1490254at2759"/>
<gene>
    <name evidence="1" type="ORF">J1N35_028693</name>
</gene>
<comment type="caution">
    <text evidence="1">The sequence shown here is derived from an EMBL/GenBank/DDBJ whole genome shotgun (WGS) entry which is preliminary data.</text>
</comment>